<keyword evidence="4" id="KW-1185">Reference proteome</keyword>
<evidence type="ECO:0000256" key="2">
    <source>
        <dbReference type="ARBA" id="ARBA00022969"/>
    </source>
</evidence>
<name>A0ABW0QXG9_9BACL</name>
<keyword evidence="1" id="KW-0808">Transferase</keyword>
<evidence type="ECO:0000313" key="4">
    <source>
        <dbReference type="Proteomes" id="UP001596108"/>
    </source>
</evidence>
<dbReference type="EMBL" id="JBHSNC010000027">
    <property type="protein sequence ID" value="MFC5529618.1"/>
    <property type="molecule type" value="Genomic_DNA"/>
</dbReference>
<reference evidence="4" key="1">
    <citation type="journal article" date="2019" name="Int. J. Syst. Evol. Microbiol.">
        <title>The Global Catalogue of Microorganisms (GCM) 10K type strain sequencing project: providing services to taxonomists for standard genome sequencing and annotation.</title>
        <authorList>
            <consortium name="The Broad Institute Genomics Platform"/>
            <consortium name="The Broad Institute Genome Sequencing Center for Infectious Disease"/>
            <person name="Wu L."/>
            <person name="Ma J."/>
        </authorList>
    </citation>
    <scope>NUCLEOTIDE SEQUENCE [LARGE SCALE GENOMIC DNA]</scope>
    <source>
        <strain evidence="4">CGMCC 1.18578</strain>
    </source>
</reference>
<keyword evidence="2" id="KW-0749">Sporulation</keyword>
<dbReference type="Pfam" id="PF20085">
    <property type="entry name" value="TGL"/>
    <property type="match status" value="1"/>
</dbReference>
<dbReference type="RefSeq" id="WP_378111515.1">
    <property type="nucleotide sequence ID" value="NZ_JBHSNC010000027.1"/>
</dbReference>
<comment type="caution">
    <text evidence="3">The sequence shown here is derived from an EMBL/GenBank/DDBJ whole genome shotgun (WGS) entry which is preliminary data.</text>
</comment>
<sequence length="235" mass="26332">MDFENALRSNIIDAAKSMSKGGTRFATFRKSFCNPKLWILTNKGGFLLRDEVSPARGVNDIFSNGEKYGFECAVAIVIVFYKGVLDTIGADKFNELFSNLLLFSWDADSDLGITTARVGARYAKPGDCLYFKNPDVNPEKTEWQGENVILLEEGRYYGHGLGIRDADGMIAALNKNRKKDATESAYLDDIVSYPDYDTLAQYAPSNLSRYRADSRFPESLITIRSRIGKRRTISV</sequence>
<accession>A0ABW0QXG9</accession>
<dbReference type="InterPro" id="IPR020916">
    <property type="entry name" value="Gln_gamma-glutamylTfrase_bac"/>
</dbReference>
<organism evidence="3 4">
    <name type="scientific">Cohnella yongneupensis</name>
    <dbReference type="NCBI Taxonomy" id="425006"/>
    <lineage>
        <taxon>Bacteria</taxon>
        <taxon>Bacillati</taxon>
        <taxon>Bacillota</taxon>
        <taxon>Bacilli</taxon>
        <taxon>Bacillales</taxon>
        <taxon>Paenibacillaceae</taxon>
        <taxon>Cohnella</taxon>
    </lineage>
</organism>
<protein>
    <submittedName>
        <fullName evidence="3">Protein-glutamine gamma-glutamyltransferase</fullName>
    </submittedName>
</protein>
<proteinExistence type="predicted"/>
<evidence type="ECO:0000256" key="1">
    <source>
        <dbReference type="ARBA" id="ARBA00022679"/>
    </source>
</evidence>
<evidence type="ECO:0000313" key="3">
    <source>
        <dbReference type="EMBL" id="MFC5529618.1"/>
    </source>
</evidence>
<gene>
    <name evidence="3" type="ORF">ACFPQ4_09175</name>
</gene>
<dbReference type="Proteomes" id="UP001596108">
    <property type="component" value="Unassembled WGS sequence"/>
</dbReference>